<feature type="compositionally biased region" description="Basic and acidic residues" evidence="6">
    <location>
        <begin position="352"/>
        <end position="363"/>
    </location>
</feature>
<reference evidence="8" key="2">
    <citation type="submission" date="2025-08" db="UniProtKB">
        <authorList>
            <consortium name="Ensembl"/>
        </authorList>
    </citation>
    <scope>IDENTIFICATION</scope>
</reference>
<dbReference type="InterPro" id="IPR036465">
    <property type="entry name" value="vWFA_dom_sf"/>
</dbReference>
<evidence type="ECO:0000256" key="4">
    <source>
        <dbReference type="ARBA" id="ARBA00022942"/>
    </source>
</evidence>
<dbReference type="Gene3D" id="6.10.250.380">
    <property type="match status" value="1"/>
</dbReference>
<feature type="region of interest" description="Disordered" evidence="6">
    <location>
        <begin position="223"/>
        <end position="252"/>
    </location>
</feature>
<dbReference type="CDD" id="cd01452">
    <property type="entry name" value="VWA_26S_proteasome_subunit"/>
    <property type="match status" value="1"/>
</dbReference>
<evidence type="ECO:0000256" key="5">
    <source>
        <dbReference type="ARBA" id="ARBA00044341"/>
    </source>
</evidence>
<feature type="region of interest" description="Disordered" evidence="6">
    <location>
        <begin position="349"/>
        <end position="373"/>
    </location>
</feature>
<dbReference type="InterPro" id="IPR027040">
    <property type="entry name" value="PSMD4"/>
</dbReference>
<dbReference type="Gene3D" id="3.40.50.410">
    <property type="entry name" value="von Willebrand factor, type A domain"/>
    <property type="match status" value="1"/>
</dbReference>
<sequence>MVLESTVLCIDNSEFMRNGDYLPTRIQAQQDAANMICRTKLRSNPENNVALLSMADAQVHVTLTTDSGKLLSKLNTIQPKGDMKLLNGLRVAHLALKHRQSKNHRTRIVAFVGSPIKEDDKELVKVAKRLKKEKVSVDVINFGEQECNTEKLTSFVNTLNGKDGAGSHLVTIPPGSMLSGAIGSSPIVVEEGSMTSAAQEFDMGFDPNSDPELALALRVSLEEQRHRQEEEARKAKNETQSAPPTAGGRGGEKCWRTLQLLPQQLTSEVDIAMMTEDEQIAYALTMSMQATPEGKIYCFKSKVSLTFFMGADSEDDDDDDVIVDPGYLQSVLESLPGVNPNSEAVQQAMREFAQKKDGETKTENDDEDDDDGI</sequence>
<evidence type="ECO:0000256" key="2">
    <source>
        <dbReference type="ARBA" id="ARBA00014934"/>
    </source>
</evidence>
<feature type="compositionally biased region" description="Acidic residues" evidence="6">
    <location>
        <begin position="364"/>
        <end position="373"/>
    </location>
</feature>
<dbReference type="InParanoid" id="H2YRD4"/>
<evidence type="ECO:0000256" key="1">
    <source>
        <dbReference type="ARBA" id="ARBA00005574"/>
    </source>
</evidence>
<dbReference type="STRING" id="51511.ENSCSAVP00000007894"/>
<keyword evidence="9" id="KW-1185">Reference proteome</keyword>
<dbReference type="Pfam" id="PF13519">
    <property type="entry name" value="VWA_2"/>
    <property type="match status" value="1"/>
</dbReference>
<dbReference type="PROSITE" id="PS50234">
    <property type="entry name" value="VWFA"/>
    <property type="match status" value="1"/>
</dbReference>
<dbReference type="FunCoup" id="H2YRD4">
    <property type="interactions" value="444"/>
</dbReference>
<organism evidence="8 9">
    <name type="scientific">Ciona savignyi</name>
    <name type="common">Pacific transparent sea squirt</name>
    <dbReference type="NCBI Taxonomy" id="51511"/>
    <lineage>
        <taxon>Eukaryota</taxon>
        <taxon>Metazoa</taxon>
        <taxon>Chordata</taxon>
        <taxon>Tunicata</taxon>
        <taxon>Ascidiacea</taxon>
        <taxon>Phlebobranchia</taxon>
        <taxon>Cionidae</taxon>
        <taxon>Ciona</taxon>
    </lineage>
</organism>
<comment type="similarity">
    <text evidence="1">Belongs to the proteasome subunit S5A family.</text>
</comment>
<dbReference type="InterPro" id="IPR002035">
    <property type="entry name" value="VWF_A"/>
</dbReference>
<dbReference type="PANTHER" id="PTHR10223">
    <property type="entry name" value="26S PROTEASOME NON-ATPASE REGULATORY SUBUNIT 4"/>
    <property type="match status" value="1"/>
</dbReference>
<name>H2YRD4_CIOSA</name>
<dbReference type="GO" id="GO:0005829">
    <property type="term" value="C:cytosol"/>
    <property type="evidence" value="ECO:0007669"/>
    <property type="project" value="TreeGrafter"/>
</dbReference>
<proteinExistence type="inferred from homology"/>
<protein>
    <recommendedName>
        <fullName evidence="2">26S proteasome non-ATPase regulatory subunit 4</fullName>
    </recommendedName>
    <alternativeName>
        <fullName evidence="5">26S proteasome regulatory subunit RPN10</fullName>
    </alternativeName>
</protein>
<dbReference type="HOGENOM" id="CLU_033293_0_0_1"/>
<feature type="compositionally biased region" description="Basic and acidic residues" evidence="6">
    <location>
        <begin position="223"/>
        <end position="237"/>
    </location>
</feature>
<keyword evidence="3" id="KW-0677">Repeat</keyword>
<dbReference type="SUPFAM" id="SSF53300">
    <property type="entry name" value="vWA-like"/>
    <property type="match status" value="1"/>
</dbReference>
<dbReference type="GO" id="GO:0031593">
    <property type="term" value="F:polyubiquitin modification-dependent protein binding"/>
    <property type="evidence" value="ECO:0007669"/>
    <property type="project" value="TreeGrafter"/>
</dbReference>
<dbReference type="GO" id="GO:0008540">
    <property type="term" value="C:proteasome regulatory particle, base subcomplex"/>
    <property type="evidence" value="ECO:0007669"/>
    <property type="project" value="TreeGrafter"/>
</dbReference>
<dbReference type="AlphaFoldDB" id="H2YRD4"/>
<dbReference type="InterPro" id="IPR003903">
    <property type="entry name" value="UIM_dom"/>
</dbReference>
<evidence type="ECO:0000313" key="9">
    <source>
        <dbReference type="Proteomes" id="UP000007875"/>
    </source>
</evidence>
<dbReference type="PROSITE" id="PS50330">
    <property type="entry name" value="UIM"/>
    <property type="match status" value="1"/>
</dbReference>
<dbReference type="PANTHER" id="PTHR10223:SF0">
    <property type="entry name" value="26S PROTEASOME NON-ATPASE REGULATORY SUBUNIT 4"/>
    <property type="match status" value="1"/>
</dbReference>
<evidence type="ECO:0000313" key="8">
    <source>
        <dbReference type="Ensembl" id="ENSCSAVP00000007894.1"/>
    </source>
</evidence>
<dbReference type="Ensembl" id="ENSCSAVT00000008000.1">
    <property type="protein sequence ID" value="ENSCSAVP00000007894.1"/>
    <property type="gene ID" value="ENSCSAVG00000004715.1"/>
</dbReference>
<dbReference type="GeneTree" id="ENSGT00530000064050"/>
<dbReference type="eggNOG" id="KOG2884">
    <property type="taxonomic scope" value="Eukaryota"/>
</dbReference>
<reference evidence="8" key="3">
    <citation type="submission" date="2025-09" db="UniProtKB">
        <authorList>
            <consortium name="Ensembl"/>
        </authorList>
    </citation>
    <scope>IDENTIFICATION</scope>
</reference>
<dbReference type="Gene3D" id="6.10.300.40">
    <property type="match status" value="1"/>
</dbReference>
<dbReference type="OMA" id="ILACMHD"/>
<feature type="domain" description="VWFA" evidence="7">
    <location>
        <begin position="5"/>
        <end position="187"/>
    </location>
</feature>
<evidence type="ECO:0000256" key="6">
    <source>
        <dbReference type="SAM" id="MobiDB-lite"/>
    </source>
</evidence>
<dbReference type="CDD" id="cd22297">
    <property type="entry name" value="PSMD4_RAZUL"/>
    <property type="match status" value="1"/>
</dbReference>
<dbReference type="Proteomes" id="UP000007875">
    <property type="component" value="Unassembled WGS sequence"/>
</dbReference>
<evidence type="ECO:0000259" key="7">
    <source>
        <dbReference type="PROSITE" id="PS50234"/>
    </source>
</evidence>
<reference evidence="9" key="1">
    <citation type="submission" date="2003-08" db="EMBL/GenBank/DDBJ databases">
        <authorList>
            <person name="Birren B."/>
            <person name="Nusbaum C."/>
            <person name="Abebe A."/>
            <person name="Abouelleil A."/>
            <person name="Adekoya E."/>
            <person name="Ait-zahra M."/>
            <person name="Allen N."/>
            <person name="Allen T."/>
            <person name="An P."/>
            <person name="Anderson M."/>
            <person name="Anderson S."/>
            <person name="Arachchi H."/>
            <person name="Armbruster J."/>
            <person name="Bachantsang P."/>
            <person name="Baldwin J."/>
            <person name="Barry A."/>
            <person name="Bayul T."/>
            <person name="Blitshsteyn B."/>
            <person name="Bloom T."/>
            <person name="Blye J."/>
            <person name="Boguslavskiy L."/>
            <person name="Borowsky M."/>
            <person name="Boukhgalter B."/>
            <person name="Brunache A."/>
            <person name="Butler J."/>
            <person name="Calixte N."/>
            <person name="Calvo S."/>
            <person name="Camarata J."/>
            <person name="Campo K."/>
            <person name="Chang J."/>
            <person name="Cheshatsang Y."/>
            <person name="Citroen M."/>
            <person name="Collymore A."/>
            <person name="Considine T."/>
            <person name="Cook A."/>
            <person name="Cooke P."/>
            <person name="Corum B."/>
            <person name="Cuomo C."/>
            <person name="David R."/>
            <person name="Dawoe T."/>
            <person name="Degray S."/>
            <person name="Dodge S."/>
            <person name="Dooley K."/>
            <person name="Dorje P."/>
            <person name="Dorjee K."/>
            <person name="Dorris L."/>
            <person name="Duffey N."/>
            <person name="Dupes A."/>
            <person name="Elkins T."/>
            <person name="Engels R."/>
            <person name="Erickson J."/>
            <person name="Farina A."/>
            <person name="Faro S."/>
            <person name="Ferreira P."/>
            <person name="Fischer H."/>
            <person name="Fitzgerald M."/>
            <person name="Foley K."/>
            <person name="Gage D."/>
            <person name="Galagan J."/>
            <person name="Gearin G."/>
            <person name="Gnerre S."/>
            <person name="Gnirke A."/>
            <person name="Goyette A."/>
            <person name="Graham J."/>
            <person name="Grandbois E."/>
            <person name="Gyaltsen K."/>
            <person name="Hafez N."/>
            <person name="Hagopian D."/>
            <person name="Hagos B."/>
            <person name="Hall J."/>
            <person name="Hatcher B."/>
            <person name="Heller A."/>
            <person name="Higgins H."/>
            <person name="Honan T."/>
            <person name="Horn A."/>
            <person name="Houde N."/>
            <person name="Hughes L."/>
            <person name="Hulme W."/>
            <person name="Husby E."/>
            <person name="Iliev I."/>
            <person name="Jaffe D."/>
            <person name="Jones C."/>
            <person name="Kamal M."/>
            <person name="Kamat A."/>
            <person name="Kamvysselis M."/>
            <person name="Karlsson E."/>
            <person name="Kells C."/>
            <person name="Kieu A."/>
            <person name="Kisner P."/>
            <person name="Kodira C."/>
            <person name="Kulbokas E."/>
            <person name="Labutti K."/>
            <person name="Lama D."/>
            <person name="Landers T."/>
            <person name="Leger J."/>
            <person name="Levine S."/>
            <person name="Lewis D."/>
            <person name="Lewis T."/>
            <person name="Lindblad-toh K."/>
            <person name="Liu X."/>
            <person name="Lokyitsang T."/>
            <person name="Lokyitsang Y."/>
            <person name="Lucien O."/>
            <person name="Lui A."/>
            <person name="Ma L.J."/>
            <person name="Mabbitt R."/>
            <person name="Macdonald J."/>
            <person name="Maclean C."/>
            <person name="Major J."/>
            <person name="Manning J."/>
            <person name="Marabella R."/>
            <person name="Maru K."/>
            <person name="Matthews C."/>
            <person name="Mauceli E."/>
            <person name="Mccarthy M."/>
            <person name="Mcdonough S."/>
            <person name="Mcghee T."/>
            <person name="Meldrim J."/>
            <person name="Meneus L."/>
            <person name="Mesirov J."/>
            <person name="Mihalev A."/>
            <person name="Mihova T."/>
            <person name="Mikkelsen T."/>
            <person name="Mlenga V."/>
            <person name="Moru K."/>
            <person name="Mozes J."/>
            <person name="Mulrain L."/>
            <person name="Munson G."/>
            <person name="Naylor J."/>
            <person name="Newes C."/>
            <person name="Nguyen C."/>
            <person name="Nguyen N."/>
            <person name="Nguyen T."/>
            <person name="Nicol R."/>
            <person name="Nielsen C."/>
            <person name="Nizzari M."/>
            <person name="Norbu C."/>
            <person name="Norbu N."/>
            <person name="O'donnell P."/>
            <person name="Okoawo O."/>
            <person name="O'leary S."/>
            <person name="Omotosho B."/>
            <person name="O'neill K."/>
            <person name="Osman S."/>
            <person name="Parker S."/>
            <person name="Perrin D."/>
            <person name="Phunkhang P."/>
            <person name="Piqani B."/>
            <person name="Purcell S."/>
            <person name="Rachupka T."/>
            <person name="Ramasamy U."/>
            <person name="Rameau R."/>
            <person name="Ray V."/>
            <person name="Raymond C."/>
            <person name="Retta R."/>
            <person name="Richardson S."/>
            <person name="Rise C."/>
            <person name="Rodriguez J."/>
            <person name="Rogers J."/>
            <person name="Rogov P."/>
            <person name="Rutman M."/>
            <person name="Schupbach R."/>
            <person name="Seaman C."/>
            <person name="Settipalli S."/>
            <person name="Sharpe T."/>
            <person name="Sheridan J."/>
            <person name="Sherpa N."/>
            <person name="Shi J."/>
            <person name="Smirnov S."/>
            <person name="Smith C."/>
            <person name="Sougnez C."/>
            <person name="Spencer B."/>
            <person name="Stalker J."/>
            <person name="Stange-thomann N."/>
            <person name="Stavropoulos S."/>
            <person name="Stetson K."/>
            <person name="Stone C."/>
            <person name="Stone S."/>
            <person name="Stubbs M."/>
            <person name="Talamas J."/>
            <person name="Tchuinga P."/>
            <person name="Tenzing P."/>
            <person name="Tesfaye S."/>
            <person name="Theodore J."/>
            <person name="Thoulutsang Y."/>
            <person name="Topham K."/>
            <person name="Towey S."/>
            <person name="Tsamla T."/>
            <person name="Tsomo N."/>
            <person name="Vallee D."/>
            <person name="Vassiliev H."/>
            <person name="Venkataraman V."/>
            <person name="Vinson J."/>
            <person name="Vo A."/>
            <person name="Wade C."/>
            <person name="Wang S."/>
            <person name="Wangchuk T."/>
            <person name="Wangdi T."/>
            <person name="Whittaker C."/>
            <person name="Wilkinson J."/>
            <person name="Wu Y."/>
            <person name="Wyman D."/>
            <person name="Yadav S."/>
            <person name="Yang S."/>
            <person name="Yang X."/>
            <person name="Yeager S."/>
            <person name="Yee E."/>
            <person name="Young G."/>
            <person name="Zainoun J."/>
            <person name="Zembeck L."/>
            <person name="Zimmer A."/>
            <person name="Zody M."/>
            <person name="Lander E."/>
        </authorList>
    </citation>
    <scope>NUCLEOTIDE SEQUENCE [LARGE SCALE GENOMIC DNA]</scope>
</reference>
<keyword evidence="4" id="KW-0647">Proteasome</keyword>
<accession>H2YRD4</accession>
<dbReference type="GO" id="GO:0005634">
    <property type="term" value="C:nucleus"/>
    <property type="evidence" value="ECO:0007669"/>
    <property type="project" value="TreeGrafter"/>
</dbReference>
<dbReference type="FunFam" id="3.40.50.410:FF:000005">
    <property type="entry name" value="26S proteasome non-ATPase regulatory subunit 4"/>
    <property type="match status" value="1"/>
</dbReference>
<dbReference type="InterPro" id="IPR049590">
    <property type="entry name" value="PSMD4_RAZUL-like"/>
</dbReference>
<dbReference type="GO" id="GO:0043161">
    <property type="term" value="P:proteasome-mediated ubiquitin-dependent protein catabolic process"/>
    <property type="evidence" value="ECO:0007669"/>
    <property type="project" value="TreeGrafter"/>
</dbReference>
<dbReference type="SMART" id="SM00726">
    <property type="entry name" value="UIM"/>
    <property type="match status" value="2"/>
</dbReference>
<dbReference type="SMART" id="SM00327">
    <property type="entry name" value="VWA"/>
    <property type="match status" value="1"/>
</dbReference>
<evidence type="ECO:0000256" key="3">
    <source>
        <dbReference type="ARBA" id="ARBA00022737"/>
    </source>
</evidence>